<name>A0ACB8C0D0_9AGAM</name>
<dbReference type="EMBL" id="MU266328">
    <property type="protein sequence ID" value="KAH7930965.1"/>
    <property type="molecule type" value="Genomic_DNA"/>
</dbReference>
<proteinExistence type="predicted"/>
<dbReference type="Proteomes" id="UP000790709">
    <property type="component" value="Unassembled WGS sequence"/>
</dbReference>
<comment type="caution">
    <text evidence="1">The sequence shown here is derived from an EMBL/GenBank/DDBJ whole genome shotgun (WGS) entry which is preliminary data.</text>
</comment>
<keyword evidence="2" id="KW-1185">Reference proteome</keyword>
<protein>
    <submittedName>
        <fullName evidence="1">Uncharacterized protein</fullName>
    </submittedName>
</protein>
<organism evidence="1 2">
    <name type="scientific">Leucogyrophana mollusca</name>
    <dbReference type="NCBI Taxonomy" id="85980"/>
    <lineage>
        <taxon>Eukaryota</taxon>
        <taxon>Fungi</taxon>
        <taxon>Dikarya</taxon>
        <taxon>Basidiomycota</taxon>
        <taxon>Agaricomycotina</taxon>
        <taxon>Agaricomycetes</taxon>
        <taxon>Agaricomycetidae</taxon>
        <taxon>Boletales</taxon>
        <taxon>Boletales incertae sedis</taxon>
        <taxon>Leucogyrophana</taxon>
    </lineage>
</organism>
<reference evidence="1" key="1">
    <citation type="journal article" date="2021" name="New Phytol.">
        <title>Evolutionary innovations through gain and loss of genes in the ectomycorrhizal Boletales.</title>
        <authorList>
            <person name="Wu G."/>
            <person name="Miyauchi S."/>
            <person name="Morin E."/>
            <person name="Kuo A."/>
            <person name="Drula E."/>
            <person name="Varga T."/>
            <person name="Kohler A."/>
            <person name="Feng B."/>
            <person name="Cao Y."/>
            <person name="Lipzen A."/>
            <person name="Daum C."/>
            <person name="Hundley H."/>
            <person name="Pangilinan J."/>
            <person name="Johnson J."/>
            <person name="Barry K."/>
            <person name="LaButti K."/>
            <person name="Ng V."/>
            <person name="Ahrendt S."/>
            <person name="Min B."/>
            <person name="Choi I.G."/>
            <person name="Park H."/>
            <person name="Plett J.M."/>
            <person name="Magnuson J."/>
            <person name="Spatafora J.W."/>
            <person name="Nagy L.G."/>
            <person name="Henrissat B."/>
            <person name="Grigoriev I.V."/>
            <person name="Yang Z.L."/>
            <person name="Xu J."/>
            <person name="Martin F.M."/>
        </authorList>
    </citation>
    <scope>NUCLEOTIDE SEQUENCE</scope>
    <source>
        <strain evidence="1">KUC20120723A-06</strain>
    </source>
</reference>
<gene>
    <name evidence="1" type="ORF">BV22DRAFT_19192</name>
</gene>
<sequence length="84" mass="9427">MKLPLRPVVDVRLLVTPFTFRYHTRTPLDPGYSSGALPGAKMSDAKRHLQSLGRRSPTVLHILLHATAHQGRAWQGICGRRVFN</sequence>
<accession>A0ACB8C0D0</accession>
<evidence type="ECO:0000313" key="2">
    <source>
        <dbReference type="Proteomes" id="UP000790709"/>
    </source>
</evidence>
<evidence type="ECO:0000313" key="1">
    <source>
        <dbReference type="EMBL" id="KAH7930965.1"/>
    </source>
</evidence>